<keyword evidence="17" id="KW-1185">Reference proteome</keyword>
<evidence type="ECO:0000313" key="16">
    <source>
        <dbReference type="Ensembl" id="ENSOSUP00000004287.1"/>
    </source>
</evidence>
<dbReference type="FunFam" id="1.25.10.10:FF:000063">
    <property type="entry name" value="Putative cytoskeleton-associated protein 5"/>
    <property type="match status" value="1"/>
</dbReference>
<keyword evidence="6" id="KW-0132">Cell division</keyword>
<dbReference type="Gene3D" id="1.25.10.10">
    <property type="entry name" value="Leucine-rich Repeat Variant"/>
    <property type="match status" value="6"/>
</dbReference>
<dbReference type="InterPro" id="IPR048491">
    <property type="entry name" value="XMAP215_CLASP_TOG"/>
</dbReference>
<feature type="domain" description="TOG" evidence="15">
    <location>
        <begin position="587"/>
        <end position="819"/>
    </location>
</feature>
<evidence type="ECO:0000256" key="7">
    <source>
        <dbReference type="ARBA" id="ARBA00022737"/>
    </source>
</evidence>
<keyword evidence="4" id="KW-0158">Chromosome</keyword>
<evidence type="ECO:0000256" key="2">
    <source>
        <dbReference type="ARBA" id="ARBA00004629"/>
    </source>
</evidence>
<protein>
    <submittedName>
        <fullName evidence="16">Cytoskeleton associated protein 5</fullName>
    </submittedName>
</protein>
<feature type="domain" description="TOG" evidence="15">
    <location>
        <begin position="850"/>
        <end position="1082"/>
    </location>
</feature>
<dbReference type="GO" id="GO:0000776">
    <property type="term" value="C:kinetochore"/>
    <property type="evidence" value="ECO:0007669"/>
    <property type="project" value="UniProtKB-KW"/>
</dbReference>
<evidence type="ECO:0000256" key="11">
    <source>
        <dbReference type="ARBA" id="ARBA00023306"/>
    </source>
</evidence>
<dbReference type="FunFam" id="1.25.10.10:FF:000068">
    <property type="entry name" value="cytoskeleton-associated protein 5 isoform X1"/>
    <property type="match status" value="1"/>
</dbReference>
<dbReference type="PANTHER" id="PTHR12609">
    <property type="entry name" value="MICROTUBULE ASSOCIATED PROTEIN XMAP215"/>
    <property type="match status" value="1"/>
</dbReference>
<evidence type="ECO:0000256" key="9">
    <source>
        <dbReference type="ARBA" id="ARBA00022838"/>
    </source>
</evidence>
<evidence type="ECO:0000256" key="13">
    <source>
        <dbReference type="ARBA" id="ARBA00025722"/>
    </source>
</evidence>
<feature type="region of interest" description="Disordered" evidence="14">
    <location>
        <begin position="1880"/>
        <end position="1900"/>
    </location>
</feature>
<evidence type="ECO:0000256" key="4">
    <source>
        <dbReference type="ARBA" id="ARBA00022454"/>
    </source>
</evidence>
<evidence type="ECO:0000313" key="17">
    <source>
        <dbReference type="Proteomes" id="UP000694552"/>
    </source>
</evidence>
<feature type="region of interest" description="Disordered" evidence="14">
    <location>
        <begin position="1078"/>
        <end position="1097"/>
    </location>
</feature>
<proteinExistence type="inferred from homology"/>
<evidence type="ECO:0000256" key="14">
    <source>
        <dbReference type="SAM" id="MobiDB-lite"/>
    </source>
</evidence>
<organism evidence="16 17">
    <name type="scientific">Otus sunia</name>
    <name type="common">Oriental scops-owl</name>
    <dbReference type="NCBI Taxonomy" id="257818"/>
    <lineage>
        <taxon>Eukaryota</taxon>
        <taxon>Metazoa</taxon>
        <taxon>Chordata</taxon>
        <taxon>Craniata</taxon>
        <taxon>Vertebrata</taxon>
        <taxon>Euteleostomi</taxon>
        <taxon>Archelosauria</taxon>
        <taxon>Archosauria</taxon>
        <taxon>Dinosauria</taxon>
        <taxon>Saurischia</taxon>
        <taxon>Theropoda</taxon>
        <taxon>Coelurosauria</taxon>
        <taxon>Aves</taxon>
        <taxon>Neognathae</taxon>
        <taxon>Neoaves</taxon>
        <taxon>Telluraves</taxon>
        <taxon>Strigiformes</taxon>
        <taxon>Strigidae</taxon>
        <taxon>Otus</taxon>
    </lineage>
</organism>
<dbReference type="GO" id="GO:0030951">
    <property type="term" value="P:establishment or maintenance of microtubule cytoskeleton polarity"/>
    <property type="evidence" value="ECO:0007669"/>
    <property type="project" value="InterPro"/>
</dbReference>
<keyword evidence="8" id="KW-0498">Mitosis</keyword>
<evidence type="ECO:0000256" key="5">
    <source>
        <dbReference type="ARBA" id="ARBA00022490"/>
    </source>
</evidence>
<feature type="compositionally biased region" description="Acidic residues" evidence="14">
    <location>
        <begin position="832"/>
        <end position="845"/>
    </location>
</feature>
<feature type="domain" description="TOG" evidence="15">
    <location>
        <begin position="1"/>
        <end position="227"/>
    </location>
</feature>
<dbReference type="GO" id="GO:0000922">
    <property type="term" value="C:spindle pole"/>
    <property type="evidence" value="ECO:0007669"/>
    <property type="project" value="UniProtKB-SubCell"/>
</dbReference>
<feature type="region of interest" description="Disordered" evidence="14">
    <location>
        <begin position="1362"/>
        <end position="1418"/>
    </location>
</feature>
<reference evidence="16" key="1">
    <citation type="submission" date="2025-08" db="UniProtKB">
        <authorList>
            <consortium name="Ensembl"/>
        </authorList>
    </citation>
    <scope>IDENTIFICATION</scope>
</reference>
<dbReference type="FunFam" id="1.25.10.10:FF:000052">
    <property type="entry name" value="Cytoskeleton associated protein 5"/>
    <property type="match status" value="1"/>
</dbReference>
<evidence type="ECO:0000256" key="1">
    <source>
        <dbReference type="ARBA" id="ARBA00004300"/>
    </source>
</evidence>
<keyword evidence="10" id="KW-0206">Cytoskeleton</keyword>
<keyword evidence="12" id="KW-0137">Centromere</keyword>
<dbReference type="Pfam" id="PF12348">
    <property type="entry name" value="CLASP_N"/>
    <property type="match status" value="1"/>
</dbReference>
<dbReference type="GO" id="GO:0051301">
    <property type="term" value="P:cell division"/>
    <property type="evidence" value="ECO:0007669"/>
    <property type="project" value="UniProtKB-KW"/>
</dbReference>
<dbReference type="FunFam" id="1.25.10.10:FF:000019">
    <property type="entry name" value="Cytoskeleton-associated protein 5"/>
    <property type="match status" value="1"/>
</dbReference>
<dbReference type="SUPFAM" id="SSF48371">
    <property type="entry name" value="ARM repeat"/>
    <property type="match status" value="2"/>
</dbReference>
<feature type="compositionally biased region" description="Low complexity" evidence="14">
    <location>
        <begin position="1129"/>
        <end position="1143"/>
    </location>
</feature>
<comment type="similarity">
    <text evidence="13">Belongs to the TOG/XMAP215 family.</text>
</comment>
<feature type="domain" description="TOG" evidence="15">
    <location>
        <begin position="270"/>
        <end position="507"/>
    </location>
</feature>
<dbReference type="Pfam" id="PF21041">
    <property type="entry name" value="XMAP215_CLASP_TOG"/>
    <property type="match status" value="4"/>
</dbReference>
<comment type="subcellular location">
    <subcellularLocation>
        <location evidence="2">Chromosome</location>
        <location evidence="2">Centromere</location>
        <location evidence="2">Kinetochore</location>
    </subcellularLocation>
    <subcellularLocation>
        <location evidence="1">Cytoplasm</location>
        <location evidence="1">Cytoskeleton</location>
        <location evidence="1">Microtubule organizing center</location>
        <location evidence="1">Centrosome</location>
    </subcellularLocation>
    <subcellularLocation>
        <location evidence="3">Cytoplasm</location>
        <location evidence="3">Cytoskeleton</location>
        <location evidence="3">Spindle pole</location>
    </subcellularLocation>
</comment>
<evidence type="ECO:0000256" key="6">
    <source>
        <dbReference type="ARBA" id="ARBA00022618"/>
    </source>
</evidence>
<dbReference type="Proteomes" id="UP000694552">
    <property type="component" value="Unplaced"/>
</dbReference>
<evidence type="ECO:0000259" key="15">
    <source>
        <dbReference type="SMART" id="SM01349"/>
    </source>
</evidence>
<keyword evidence="5" id="KW-0963">Cytoplasm</keyword>
<dbReference type="InterPro" id="IPR034085">
    <property type="entry name" value="TOG"/>
</dbReference>
<evidence type="ECO:0000256" key="3">
    <source>
        <dbReference type="ARBA" id="ARBA00004647"/>
    </source>
</evidence>
<dbReference type="GO" id="GO:0061863">
    <property type="term" value="F:microtubule plus end polymerase"/>
    <property type="evidence" value="ECO:0007669"/>
    <property type="project" value="InterPro"/>
</dbReference>
<dbReference type="InterPro" id="IPR024395">
    <property type="entry name" value="CLASP_N_dom"/>
</dbReference>
<dbReference type="Ensembl" id="ENSOSUT00000004427.1">
    <property type="protein sequence ID" value="ENSOSUP00000004287.1"/>
    <property type="gene ID" value="ENSOSUG00000002688.1"/>
</dbReference>
<dbReference type="GO" id="GO:0007051">
    <property type="term" value="P:spindle organization"/>
    <property type="evidence" value="ECO:0007669"/>
    <property type="project" value="InterPro"/>
</dbReference>
<feature type="region of interest" description="Disordered" evidence="14">
    <location>
        <begin position="1105"/>
        <end position="1152"/>
    </location>
</feature>
<sequence>MGDDSEWMKLPIDQKCEHKLWKARLNGYEEALKLFQKIDDEKSPEWSKYLGLIKKFVTDSNAVAQLKGLEAALAYVENAHVAGKTTGEVASGVVNKVFNQPKARAKELGLDICLMYIEIEKGEAVQEELLKGLDNKNPKIIVACIETLRKALSEFGSKIISLKPIIKILPKLFESREKAVRDEAKLLAVEIYRWIRDALRPPLQNINSVQLKELEEEWVKVSSAAPKQSRFLRSQQELKAKFEQQQAVGGDADGGGDDEEEAVPQVDAYELLEAVEILSKLPKDFYEKIEAKKWQERKEALEAVELLVKNPKLESGDYADLVKVLKKVVGKDTNVMLVALAAKCLAGLAAGLRKKFGQYAGHVVPTILEKFKEKKPQVVQALQEAIDAIFLTTTLQNISEDVLAVMDNKNPTIKQQTSLFIARSFRHCTPSTLPKSLLKPFCAALLKHINDSAPEVRDAGFEALGTALKVAGEKAVNPFLADVDKLKLDRIKECAEKVELVYGKKTGGAAEKKEGKPITGKTPVLSGTGGDKETKDAATKPGPLKKAPAVKSGVQPKKGKPAASAGTGGAGAKGKKGPETKEIFESELSIEVCEEKAAAVLPASCIQQLDSGNWKERLACMEEFQKAVELMERSEMPCQALVRMLAKKPGWKETNFQVMQMKLHIVALIAQKGNFSKTSAQVVLDGLVDKVGDVKCGSNAKEAMTAIAEACQLPWTAEQVVAMAFSQKNPKNQSETLNWLSNAIKEFGFSGLNVKAFISNVKTALAATNPAVRTSAITLLGVMYLYVGPPLRMFFEDEKPALLSQIDAEFEKMQGQTAPAPTRGISRHSGAGEDDGEEEEQEDVGNDVVDLLPRTDIGDKITAELVSKIGDKNWKIRKEGLDEVTSILNDAKFIQANIGELPAALKSRLNDSNKILVQQTLSILQQLATAMGPNIKQHVKNLGIPVITVLGDSKNNVRAAALATVNAWAEQTGMKEWLEGEDLSEELKKENPFLRQELLGWLAEKLPTLRSVPSDLLLCVPHLYSCLEDRNGDVRKKAQDALPFFMMHLGFEKMAKATGKLKPTSKDQVLAMLEKAKANMPAKPAPPAKASSRVVGGAAPAKFQPASALAEDSGSNTMESKPDPKKAKAGGASSKAKGVQGKKVLSKPNLKEDDDKSGPIFIIVPNGKEQRMKDEKGLKVLKWNFTTPRDEYIEQLKTQMSSCVAKWLQDEMFHADFQHHNKALAVMVEVSLGSFPTYVGEPKDVIRKDVRAILNRMCLIYPASKMFTFIMEGTKSKNSKQRAECLEELGCLVESYGMNVCQPTPGKALKEMATHIGDRDNTVRNAALNTIVTVYNVHGDQVFKLIGNLSEKDMSMLEERIKRSAKRPSVTPMRQAEEKPQRTQNISTNASMLRKGPAEDMSSKLNQNRNMGSHSETAHTVPREFQLDLDEIENDNGTVRCEMPALVQHKLDDIFEPVLIPEPKIRAVSPHFDDMHSNTASTINFVISQVASGDINTSIQALAQLFRIESLAREASTGVLKDLMHGLITLMLDSRVEDLEEGEQVIRSVNLLVVKVLEKSDQTNILSALLVLLQDSLLATASSPKFSELVMKCLWRMVRLLPETINSINLDRILLDIHIFMKVFPKEKLKQCKSEFPIRTLKTLLHTLCKLKGPKILDHLTMIDNKNESELEAHLCRVMKHSMDQTGSKADKDTEKGASRTEEKASKAKVNDILAEIFKKIGSKENTKEGLAELYEYKKKYSDADIEPFLKNSSQFFQSYVERGLRLIETEREGKGRIAASTGISSQMEGTCVPASTHTVSSSIGNTNGEEVGPSVYLERLKILRQRCGLDNAKQEDRPPLTSLLSKPALPTVASSTDMLHSKLSQLRESREQYQHLDLDSNQTHSSGIGTTLASPSSAAANIDDLKKRLERIKSSRK</sequence>
<feature type="compositionally biased region" description="Basic and acidic residues" evidence="14">
    <location>
        <begin position="1689"/>
        <end position="1705"/>
    </location>
</feature>
<dbReference type="InterPro" id="IPR016024">
    <property type="entry name" value="ARM-type_fold"/>
</dbReference>
<dbReference type="InterPro" id="IPR011989">
    <property type="entry name" value="ARM-like"/>
</dbReference>
<evidence type="ECO:0000256" key="10">
    <source>
        <dbReference type="ARBA" id="ARBA00023212"/>
    </source>
</evidence>
<reference evidence="16" key="2">
    <citation type="submission" date="2025-09" db="UniProtKB">
        <authorList>
            <consortium name="Ensembl"/>
        </authorList>
    </citation>
    <scope>IDENTIFICATION</scope>
</reference>
<dbReference type="SMART" id="SM01349">
    <property type="entry name" value="TOG"/>
    <property type="match status" value="5"/>
</dbReference>
<keyword evidence="9" id="KW-0995">Kinetochore</keyword>
<feature type="region of interest" description="Disordered" evidence="14">
    <location>
        <begin position="509"/>
        <end position="580"/>
    </location>
</feature>
<keyword evidence="11" id="KW-0131">Cell cycle</keyword>
<feature type="domain" description="TOG" evidence="15">
    <location>
        <begin position="1166"/>
        <end position="1370"/>
    </location>
</feature>
<feature type="compositionally biased region" description="Polar residues" evidence="14">
    <location>
        <begin position="1382"/>
        <end position="1391"/>
    </location>
</feature>
<dbReference type="GO" id="GO:0046785">
    <property type="term" value="P:microtubule polymerization"/>
    <property type="evidence" value="ECO:0007669"/>
    <property type="project" value="InterPro"/>
</dbReference>
<dbReference type="InterPro" id="IPR045110">
    <property type="entry name" value="XMAP215"/>
</dbReference>
<evidence type="ECO:0000256" key="12">
    <source>
        <dbReference type="ARBA" id="ARBA00023328"/>
    </source>
</evidence>
<keyword evidence="7" id="KW-0677">Repeat</keyword>
<evidence type="ECO:0000256" key="8">
    <source>
        <dbReference type="ARBA" id="ARBA00022776"/>
    </source>
</evidence>
<accession>A0A8C8AHD2</accession>
<dbReference type="GO" id="GO:0051010">
    <property type="term" value="F:microtubule plus-end binding"/>
    <property type="evidence" value="ECO:0007669"/>
    <property type="project" value="InterPro"/>
</dbReference>
<feature type="region of interest" description="Disordered" evidence="14">
    <location>
        <begin position="1682"/>
        <end position="1705"/>
    </location>
</feature>
<feature type="compositionally biased region" description="Polar residues" evidence="14">
    <location>
        <begin position="1403"/>
        <end position="1415"/>
    </location>
</feature>
<dbReference type="GO" id="GO:0005813">
    <property type="term" value="C:centrosome"/>
    <property type="evidence" value="ECO:0007669"/>
    <property type="project" value="UniProtKB-SubCell"/>
</dbReference>
<dbReference type="FunFam" id="1.25.10.10:FF:000050">
    <property type="entry name" value="Cytoskeleton-associated protein 5 isoform X1"/>
    <property type="match status" value="1"/>
</dbReference>
<name>A0A8C8AHD2_9STRI</name>
<feature type="region of interest" description="Disordered" evidence="14">
    <location>
        <begin position="813"/>
        <end position="845"/>
    </location>
</feature>